<protein>
    <submittedName>
        <fullName evidence="3">Arylsulfatase</fullName>
    </submittedName>
</protein>
<name>A0A6C2U5R1_PONDE</name>
<dbReference type="CDD" id="cd00063">
    <property type="entry name" value="FN3"/>
    <property type="match status" value="1"/>
</dbReference>
<dbReference type="AlphaFoldDB" id="A0A6C2U5R1"/>
<organism evidence="3 4">
    <name type="scientific">Pontiella desulfatans</name>
    <dbReference type="NCBI Taxonomy" id="2750659"/>
    <lineage>
        <taxon>Bacteria</taxon>
        <taxon>Pseudomonadati</taxon>
        <taxon>Kiritimatiellota</taxon>
        <taxon>Kiritimatiellia</taxon>
        <taxon>Kiritimatiellales</taxon>
        <taxon>Pontiellaceae</taxon>
        <taxon>Pontiella</taxon>
    </lineage>
</organism>
<dbReference type="InterPro" id="IPR003961">
    <property type="entry name" value="FN3_dom"/>
</dbReference>
<dbReference type="PANTHER" id="PTHR43751">
    <property type="entry name" value="SULFATASE"/>
    <property type="match status" value="1"/>
</dbReference>
<reference evidence="3 4" key="1">
    <citation type="submission" date="2019-04" db="EMBL/GenBank/DDBJ databases">
        <authorList>
            <person name="Van Vliet M D."/>
        </authorList>
    </citation>
    <scope>NUCLEOTIDE SEQUENCE [LARGE SCALE GENOMIC DNA]</scope>
    <source>
        <strain evidence="3 4">F1</strain>
    </source>
</reference>
<keyword evidence="1" id="KW-0732">Signal</keyword>
<dbReference type="SUPFAM" id="SSF53649">
    <property type="entry name" value="Alkaline phosphatase-like"/>
    <property type="match status" value="1"/>
</dbReference>
<evidence type="ECO:0000259" key="2">
    <source>
        <dbReference type="Pfam" id="PF00884"/>
    </source>
</evidence>
<dbReference type="InterPro" id="IPR017850">
    <property type="entry name" value="Alkaline_phosphatase_core_sf"/>
</dbReference>
<dbReference type="InterPro" id="IPR013783">
    <property type="entry name" value="Ig-like_fold"/>
</dbReference>
<dbReference type="CDD" id="cd16027">
    <property type="entry name" value="SGSH"/>
    <property type="match status" value="1"/>
</dbReference>
<proteinExistence type="predicted"/>
<dbReference type="Pfam" id="PF00884">
    <property type="entry name" value="Sulfatase"/>
    <property type="match status" value="1"/>
</dbReference>
<dbReference type="EMBL" id="CAAHFG010000002">
    <property type="protein sequence ID" value="VGO15418.1"/>
    <property type="molecule type" value="Genomic_DNA"/>
</dbReference>
<feature type="domain" description="Sulfatase N-terminal" evidence="2">
    <location>
        <begin position="314"/>
        <end position="632"/>
    </location>
</feature>
<evidence type="ECO:0000313" key="4">
    <source>
        <dbReference type="Proteomes" id="UP000366872"/>
    </source>
</evidence>
<keyword evidence="4" id="KW-1185">Reference proteome</keyword>
<accession>A0A6C2U5R1</accession>
<dbReference type="PANTHER" id="PTHR43751:SF1">
    <property type="entry name" value="SULFATASE ATSG-RELATED"/>
    <property type="match status" value="1"/>
</dbReference>
<evidence type="ECO:0000256" key="1">
    <source>
        <dbReference type="SAM" id="SignalP"/>
    </source>
</evidence>
<feature type="chain" id="PRO_5029003680" evidence="1">
    <location>
        <begin position="20"/>
        <end position="895"/>
    </location>
</feature>
<dbReference type="RefSeq" id="WP_136080983.1">
    <property type="nucleotide sequence ID" value="NZ_CAAHFG010000002.1"/>
</dbReference>
<dbReference type="InterPro" id="IPR000917">
    <property type="entry name" value="Sulfatase_N"/>
</dbReference>
<feature type="signal peptide" evidence="1">
    <location>
        <begin position="1"/>
        <end position="19"/>
    </location>
</feature>
<dbReference type="Proteomes" id="UP000366872">
    <property type="component" value="Unassembled WGS sequence"/>
</dbReference>
<dbReference type="Gene3D" id="2.60.40.10">
    <property type="entry name" value="Immunoglobulins"/>
    <property type="match status" value="1"/>
</dbReference>
<gene>
    <name evidence="3" type="ORF">PDESU_04001</name>
</gene>
<sequence>MKKAMLLGLMCTLAMGSYAVPLENAGSAVPSLNVLTGFDTTEAFQQVVKNKPGVNQTAMGQVFTLGTGAFELSALYLKSYTSEDLSNYSGTLELKIFSGTGGAPLQTFAYEFGTGSVAKGDWIKLDLGGYALPSGGQYSFLVYTPTADADHDWGFWKSKNNEYGTTGDHGLYVSANDYTSVWNSSNPWINVAHRADSDDHAFFLTGSDGSGGGVDSPDTPAGVAALAGNGLVSLSWDANTQAGFGHFVVKRSTISGGSYTALPGAVPVTDHFIDTNVVNGTTYYYVVSAVNTEDVESPNSVEVSATPNGSIARPNIFVIYIDDQDPSYGCYDGAFGISHDAALTHTPNIDTLAAAGVRYDRAYVVNPVCSPSHTSLFTGNHVTTLGCPHHKSHYIDELPEGHGSLPELLRDAGYYTVNLSNGDIRWGASGKIDTNYERPPIMNPVEGDDPWQFDAIHGFDFTGPATAPSCDPTTIFMGGNWTNRLAGQPFFAWANIETGKAHGFGTGTTWAQANGVAVDPDDIMLPPYLVDAPIADWKDYVAKSLNSISCTDYVVGQFLQGLELAGEAENTLVILASDHGRATMRHKQWLYETGIHVPMIIRWPGEVAPGSVETNLTSIIDIAATCVGAAGAIRPPKMEGLDLMGDDLASRVHVFASRDGVDGTFDRSRTVVGHRYKYIRNFYPELPYINGSYATSKLDGRGMQDDLNLLTTEQRRFLEDHKDAEEFYDLQADPFEVNNLAADPAHADKVAEYRQLLAEWMESTGDYAPDAHVTLGGIAAVTSVQTLLNEYAILNADADGDGLSYYHELALDLDPNVMDASMATSYVINAFQEMDYTVRNLRDGVSYQVQVSTNLVDWQVYTNLPGDSAGSPTTLTLPASIAAGGKLFVRMVIPQ</sequence>
<dbReference type="InterPro" id="IPR036116">
    <property type="entry name" value="FN3_sf"/>
</dbReference>
<evidence type="ECO:0000313" key="3">
    <source>
        <dbReference type="EMBL" id="VGO15418.1"/>
    </source>
</evidence>
<dbReference type="SUPFAM" id="SSF49265">
    <property type="entry name" value="Fibronectin type III"/>
    <property type="match status" value="1"/>
</dbReference>
<dbReference type="Gene3D" id="3.40.720.10">
    <property type="entry name" value="Alkaline Phosphatase, subunit A"/>
    <property type="match status" value="1"/>
</dbReference>
<dbReference type="InterPro" id="IPR052701">
    <property type="entry name" value="GAG_Ulvan_Degrading_Sulfatases"/>
</dbReference>